<dbReference type="AlphaFoldDB" id="A0A0W7TRE1"/>
<gene>
    <name evidence="1" type="ORF">ASJ35_09220</name>
    <name evidence="2" type="ORF">GMD52_04845</name>
</gene>
<dbReference type="EMBL" id="WMZR01000004">
    <property type="protein sequence ID" value="MTS50868.1"/>
    <property type="molecule type" value="Genomic_DNA"/>
</dbReference>
<reference evidence="1 3" key="1">
    <citation type="submission" date="2015-10" db="EMBL/GenBank/DDBJ databases">
        <title>A novel member of the family Ruminococcaceae isolated from human faeces.</title>
        <authorList>
            <person name="Shkoporov A.N."/>
            <person name="Chaplin A.V."/>
            <person name="Motuzova O.V."/>
            <person name="Kafarskaia L.I."/>
            <person name="Efimov B.A."/>
        </authorList>
    </citation>
    <scope>NUCLEOTIDE SEQUENCE [LARGE SCALE GENOMIC DNA]</scope>
    <source>
        <strain evidence="1 3">668</strain>
    </source>
</reference>
<accession>A0A0W7TRE1</accession>
<dbReference type="Proteomes" id="UP000053433">
    <property type="component" value="Unassembled WGS sequence"/>
</dbReference>
<organism evidence="1 3">
    <name type="scientific">Ruthenibacterium lactatiformans</name>
    <dbReference type="NCBI Taxonomy" id="1550024"/>
    <lineage>
        <taxon>Bacteria</taxon>
        <taxon>Bacillati</taxon>
        <taxon>Bacillota</taxon>
        <taxon>Clostridia</taxon>
        <taxon>Eubacteriales</taxon>
        <taxon>Oscillospiraceae</taxon>
        <taxon>Ruthenibacterium</taxon>
    </lineage>
</organism>
<dbReference type="InterPro" id="IPR025394">
    <property type="entry name" value="DUF4127"/>
</dbReference>
<dbReference type="EMBL" id="LMUA01000010">
    <property type="protein sequence ID" value="KUE76388.1"/>
    <property type="molecule type" value="Genomic_DNA"/>
</dbReference>
<evidence type="ECO:0000313" key="1">
    <source>
        <dbReference type="EMBL" id="KUE76388.1"/>
    </source>
</evidence>
<dbReference type="Proteomes" id="UP000449193">
    <property type="component" value="Unassembled WGS sequence"/>
</dbReference>
<protein>
    <submittedName>
        <fullName evidence="2">DUF4127 family protein</fullName>
    </submittedName>
</protein>
<sequence length="528" mass="59739">MNRILYVPLDERACNYEFPALLAGMTEDVALVEPPVGWMGFKKKPADIDALWAWLFENAGQCSHAILSVDTLVYGNIINSRTHHRPLEACMETLSRFTELKRKNPELSIHAFNLVARVAAYDSAAEDPDYWASYGRKIWRYACLTDKAERGEADEAERGECAALRREIPDGVLDDFLARRAVDRAVNLACVDLVRDGVFDVLTVPKDDTAEYGYAALDQMAIAKRVRELRLPDRVFVYPGADEVGSVLFARVFNQIKNYRPRIYIRYSSVYGPFIVPRYEDRPLQEGIKAQITSLGGVVLDAPGDSDCMLAVNSPGKHMIESVEQYTKDLTFSTHLNLNELFRYMRYYHEEYGRPVGLAEVSVANGCENDCMELGLLTGTYDYLTAVGGWNTAQNTIGVVLAQLVIASYYNGFCGRPEQLRRSEEFMASRLASDWLYQSNVLHRYLAETAGTVDPYALGRHYGDAAEYFRHGLQALLDEKFTAGIRGRRPIVDTLQFQWDGIFYIRLHVRLEEVLRAEGTKEKTDTGE</sequence>
<proteinExistence type="predicted"/>
<evidence type="ECO:0000313" key="2">
    <source>
        <dbReference type="EMBL" id="MTS50868.1"/>
    </source>
</evidence>
<reference evidence="2 4" key="2">
    <citation type="journal article" date="2019" name="Nat. Med.">
        <title>A library of human gut bacterial isolates paired with longitudinal multiomics data enables mechanistic microbiome research.</title>
        <authorList>
            <person name="Poyet M."/>
            <person name="Groussin M."/>
            <person name="Gibbons S.M."/>
            <person name="Avila-Pacheco J."/>
            <person name="Jiang X."/>
            <person name="Kearney S.M."/>
            <person name="Perrotta A.R."/>
            <person name="Berdy B."/>
            <person name="Zhao S."/>
            <person name="Lieberman T.D."/>
            <person name="Swanson P.K."/>
            <person name="Smith M."/>
            <person name="Roesemann S."/>
            <person name="Alexander J.E."/>
            <person name="Rich S.A."/>
            <person name="Livny J."/>
            <person name="Vlamakis H."/>
            <person name="Clish C."/>
            <person name="Bullock K."/>
            <person name="Deik A."/>
            <person name="Scott J."/>
            <person name="Pierce K.A."/>
            <person name="Xavier R.J."/>
            <person name="Alm E.J."/>
        </authorList>
    </citation>
    <scope>NUCLEOTIDE SEQUENCE [LARGE SCALE GENOMIC DNA]</scope>
    <source>
        <strain evidence="2 4">BIOML-A7</strain>
    </source>
</reference>
<evidence type="ECO:0000313" key="3">
    <source>
        <dbReference type="Proteomes" id="UP000053433"/>
    </source>
</evidence>
<dbReference type="RefSeq" id="WP_058723203.1">
    <property type="nucleotide sequence ID" value="NZ_CAUWGP010000046.1"/>
</dbReference>
<evidence type="ECO:0000313" key="4">
    <source>
        <dbReference type="Proteomes" id="UP000449193"/>
    </source>
</evidence>
<name>A0A0W7TRE1_9FIRM</name>
<dbReference type="Pfam" id="PF13552">
    <property type="entry name" value="DUF4127"/>
    <property type="match status" value="1"/>
</dbReference>
<comment type="caution">
    <text evidence="1">The sequence shown here is derived from an EMBL/GenBank/DDBJ whole genome shotgun (WGS) entry which is preliminary data.</text>
</comment>